<evidence type="ECO:0000313" key="2">
    <source>
        <dbReference type="EMBL" id="OPB84439.1"/>
    </source>
</evidence>
<evidence type="ECO:0000256" key="1">
    <source>
        <dbReference type="SAM" id="MobiDB-lite"/>
    </source>
</evidence>
<accession>A0ABX3N3C5</accession>
<feature type="region of interest" description="Disordered" evidence="1">
    <location>
        <begin position="342"/>
        <end position="362"/>
    </location>
</feature>
<comment type="caution">
    <text evidence="2">The sequence shown here is derived from an EMBL/GenBank/DDBJ whole genome shotgun (WGS) entry which is preliminary data.</text>
</comment>
<proteinExistence type="predicted"/>
<organism evidence="2 3">
    <name type="scientific">Elizabethkingia ursingii</name>
    <dbReference type="NCBI Taxonomy" id="1756150"/>
    <lineage>
        <taxon>Bacteria</taxon>
        <taxon>Pseudomonadati</taxon>
        <taxon>Bacteroidota</taxon>
        <taxon>Flavobacteriia</taxon>
        <taxon>Flavobacteriales</taxon>
        <taxon>Weeksellaceae</taxon>
        <taxon>Elizabethkingia</taxon>
    </lineage>
</organism>
<evidence type="ECO:0000313" key="3">
    <source>
        <dbReference type="Proteomes" id="UP000190016"/>
    </source>
</evidence>
<dbReference type="Proteomes" id="UP000190016">
    <property type="component" value="Unassembled WGS sequence"/>
</dbReference>
<evidence type="ECO:0008006" key="4">
    <source>
        <dbReference type="Google" id="ProtNLM"/>
    </source>
</evidence>
<dbReference type="EMBL" id="MBDS01000020">
    <property type="protein sequence ID" value="OPB84439.1"/>
    <property type="molecule type" value="Genomic_DNA"/>
</dbReference>
<gene>
    <name evidence="2" type="ORF">BB021_16995</name>
</gene>
<sequence length="362" mass="40037">MIKNLLKASLWGILTLSTLSSCRTEDGAITQKQIEDKRFAVFIPKSGKSINYADGFAFLMKRYDGLQKTNISGINNKTIIGTIASTDKTASILQDGQSYVEFNVKSQIITEENGDKWIVFPKVQGNRVIGLVSATLTEKGTYVRYRNYNEQDELYKLNVIAFQESLNKFQQKFKVLALNASIKPMAGFGCREENNEWVDCDHPGVDIIVPKPNPGTTNPPENGGNGGGCLDHANCIDPGYGGGGYIEPLQDPCSRAQRALSAANVKSAIQSLKDRMNDPNRPNNNEQLHIIKKDGGTEVKEGKQNHVEFSPDIYTKGSVHNHDKLGFPMFPPHDINSFINTARVQNYPPDPNDPTDKTGERS</sequence>
<dbReference type="RefSeq" id="WP_260264191.1">
    <property type="nucleotide sequence ID" value="NZ_MBDS01000020.1"/>
</dbReference>
<dbReference type="PROSITE" id="PS51257">
    <property type="entry name" value="PROKAR_LIPOPROTEIN"/>
    <property type="match status" value="1"/>
</dbReference>
<protein>
    <recommendedName>
        <fullName evidence="4">Lipoprotein</fullName>
    </recommendedName>
</protein>
<name>A0ABX3N3C5_9FLAO</name>
<reference evidence="2 3" key="1">
    <citation type="submission" date="2016-07" db="EMBL/GenBank/DDBJ databases">
        <title>Revisiting the Taxonomy of the Elizabethkingia Genus based on Whole-Genome Sequencing, Optical Mapping, and MALDI-TOF.</title>
        <authorList>
            <person name="Nicholson A.C."/>
        </authorList>
    </citation>
    <scope>NUCLEOTIDE SEQUENCE [LARGE SCALE GENOMIC DNA]</scope>
    <source>
        <strain evidence="2 3">C1558</strain>
    </source>
</reference>
<keyword evidence="3" id="KW-1185">Reference proteome</keyword>